<feature type="region of interest" description="Disordered" evidence="3">
    <location>
        <begin position="241"/>
        <end position="299"/>
    </location>
</feature>
<dbReference type="SUPFAM" id="SSF48452">
    <property type="entry name" value="TPR-like"/>
    <property type="match status" value="1"/>
</dbReference>
<reference evidence="6" key="1">
    <citation type="submission" date="2018-04" db="EMBL/GenBank/DDBJ databases">
        <authorList>
            <person name="Cornet L."/>
        </authorList>
    </citation>
    <scope>NUCLEOTIDE SEQUENCE [LARGE SCALE GENOMIC DNA]</scope>
</reference>
<evidence type="ECO:0000313" key="5">
    <source>
        <dbReference type="EMBL" id="PZO20685.1"/>
    </source>
</evidence>
<dbReference type="InterPro" id="IPR011990">
    <property type="entry name" value="TPR-like_helical_dom_sf"/>
</dbReference>
<evidence type="ECO:0000313" key="6">
    <source>
        <dbReference type="Proteomes" id="UP000249354"/>
    </source>
</evidence>
<evidence type="ECO:0000256" key="1">
    <source>
        <dbReference type="ARBA" id="ARBA00022737"/>
    </source>
</evidence>
<accession>A0A2W4WE49</accession>
<dbReference type="AlphaFoldDB" id="A0A2W4WE49"/>
<dbReference type="Gene3D" id="1.25.40.10">
    <property type="entry name" value="Tetratricopeptide repeat domain"/>
    <property type="match status" value="2"/>
</dbReference>
<evidence type="ECO:0000256" key="2">
    <source>
        <dbReference type="ARBA" id="ARBA00022803"/>
    </source>
</evidence>
<feature type="compositionally biased region" description="Polar residues" evidence="3">
    <location>
        <begin position="241"/>
        <end position="251"/>
    </location>
</feature>
<dbReference type="PANTHER" id="PTHR45641">
    <property type="entry name" value="TETRATRICOPEPTIDE REPEAT PROTEIN (AFU_ORTHOLOGUE AFUA_6G03870)"/>
    <property type="match status" value="1"/>
</dbReference>
<proteinExistence type="predicted"/>
<feature type="signal peptide" evidence="4">
    <location>
        <begin position="1"/>
        <end position="22"/>
    </location>
</feature>
<evidence type="ECO:0000256" key="4">
    <source>
        <dbReference type="SAM" id="SignalP"/>
    </source>
</evidence>
<dbReference type="InterPro" id="IPR019734">
    <property type="entry name" value="TPR_rpt"/>
</dbReference>
<keyword evidence="1" id="KW-0677">Repeat</keyword>
<comment type="caution">
    <text evidence="5">The sequence shown here is derived from an EMBL/GenBank/DDBJ whole genome shotgun (WGS) entry which is preliminary data.</text>
</comment>
<evidence type="ECO:0008006" key="7">
    <source>
        <dbReference type="Google" id="ProtNLM"/>
    </source>
</evidence>
<feature type="chain" id="PRO_5016056898" description="Tetratricopeptide repeat protein" evidence="4">
    <location>
        <begin position="23"/>
        <end position="832"/>
    </location>
</feature>
<evidence type="ECO:0000256" key="3">
    <source>
        <dbReference type="SAM" id="MobiDB-lite"/>
    </source>
</evidence>
<protein>
    <recommendedName>
        <fullName evidence="7">Tetratricopeptide repeat protein</fullName>
    </recommendedName>
</protein>
<dbReference type="Proteomes" id="UP000249354">
    <property type="component" value="Unassembled WGS sequence"/>
</dbReference>
<feature type="region of interest" description="Disordered" evidence="3">
    <location>
        <begin position="362"/>
        <end position="435"/>
    </location>
</feature>
<feature type="compositionally biased region" description="Low complexity" evidence="3">
    <location>
        <begin position="252"/>
        <end position="264"/>
    </location>
</feature>
<organism evidence="5 6">
    <name type="scientific">Leptolyngbya foveolarum</name>
    <dbReference type="NCBI Taxonomy" id="47253"/>
    <lineage>
        <taxon>Bacteria</taxon>
        <taxon>Bacillati</taxon>
        <taxon>Cyanobacteriota</taxon>
        <taxon>Cyanophyceae</taxon>
        <taxon>Leptolyngbyales</taxon>
        <taxon>Leptolyngbyaceae</taxon>
        <taxon>Leptolyngbya group</taxon>
        <taxon>Leptolyngbya</taxon>
    </lineage>
</organism>
<dbReference type="SMART" id="SM00028">
    <property type="entry name" value="TPR"/>
    <property type="match status" value="3"/>
</dbReference>
<name>A0A2W4WE49_9CYAN</name>
<sequence length="832" mass="90550">MFRIVSTVSSLLAFALASPMIATQPISRQILGVNQQSYQSLKSSMELNLRRQLLIAVCDSVVMQNQLATQLEADLAQSRAAPSQLSFEQGAEGLDVAHFVQKKSLERLIFDPEDGNLPKQVAQWVRQTVLAEGALPQLQVLGIEQMTRQPAITQNHFLRSLEKVDALLPRLNTSLLIWVPWPWLRTIQQSAPTFWDWRNGIFEFVSDPTPVGQESLRLGPALTETSGPAFPISPFEAPISTETSVEAPTRSQNPPAVQQQPVQQTTLKSAPAEEDDLSSLFNEESPPAEPRSKSVGQNKSAELYGEKVETQRTLNLESVSVPPEPAQRSAVRRSLATLGGLTSIVTKGVNADIEDTSAHINRSAESTNNAQKERLTPSASIPPIKTSPPTSPARQSDSYPATAQLADRQPPDSPTVERAEPPQSADEPSNEARSDSHIDIEARNIEAQPIEADALADGRTYRARIEAGERDLAVIEAAIAAYESGLNQLGEASLDWSVGLNDLGTLYWLKAQQVKDPQQSVESMTHSIGLYQEALARLQPNQSELIGQIYSNMGAVYSMLATYQNSVDCLNEAVSAYLQALPTASLDADPAEYATLHNSLGSVYWKLSHYEQVQSHLQKAIAAYSNALSGYRSDTQPLEYAAAQNNLGITYWSLAKHENPVNCLKQAIAAYSDALNYRTPEADPTACAITYNNLALAYWDLSKVRELEQPRRAQAQKNSVTAFEAALNVSRTSGALNNMDSTAIYHCLGDVHSQMAETATSPAEAKQSLGKSLYSYIQSLQGVSEASPTYTGRIGAIVANLRSHYTHLGLEGQQAALSKVPSNLLAQVLAAL</sequence>
<keyword evidence="2" id="KW-0802">TPR repeat</keyword>
<dbReference type="EMBL" id="QBMC01000027">
    <property type="protein sequence ID" value="PZO20685.1"/>
    <property type="molecule type" value="Genomic_DNA"/>
</dbReference>
<reference evidence="5 6" key="2">
    <citation type="submission" date="2018-06" db="EMBL/GenBank/DDBJ databases">
        <title>Metagenomic assembly of (sub)arctic Cyanobacteria and their associated microbiome from non-axenic cultures.</title>
        <authorList>
            <person name="Baurain D."/>
        </authorList>
    </citation>
    <scope>NUCLEOTIDE SEQUENCE [LARGE SCALE GENOMIC DNA]</scope>
    <source>
        <strain evidence="5">ULC129bin1</strain>
    </source>
</reference>
<keyword evidence="4" id="KW-0732">Signal</keyword>
<gene>
    <name evidence="5" type="ORF">DCF25_06175</name>
</gene>